<feature type="region of interest" description="Disordered" evidence="2">
    <location>
        <begin position="572"/>
        <end position="631"/>
    </location>
</feature>
<feature type="compositionally biased region" description="Polar residues" evidence="2">
    <location>
        <begin position="370"/>
        <end position="407"/>
    </location>
</feature>
<feature type="compositionally biased region" description="Polar residues" evidence="2">
    <location>
        <begin position="316"/>
        <end position="335"/>
    </location>
</feature>
<dbReference type="OMA" id="QMQTSNI"/>
<keyword evidence="1" id="KW-0175">Coiled coil</keyword>
<feature type="coiled-coil region" evidence="1">
    <location>
        <begin position="8"/>
        <end position="39"/>
    </location>
</feature>
<dbReference type="GeneID" id="7050693"/>
<dbReference type="Proteomes" id="UP000001744">
    <property type="component" value="Unassembled WGS sequence"/>
</dbReference>
<feature type="compositionally biased region" description="Low complexity" evidence="2">
    <location>
        <begin position="200"/>
        <end position="225"/>
    </location>
</feature>
<accession>B6JW83</accession>
<sequence length="631" mass="66538">MSIPVDANSILEAEEDGMLKRLEELQLQASNILKELRSSDLDLKENIPTEENKETSVTTNYDSFAVGVCSPVKEIDETEVVDAPKEQKEEPSMEIDGKHTLEELTDTVEAKEDISLAPLPSVPSATVISAPSSPVKKSVGPVQVKAKVSTTQSSKAKVLRPSTTRSRLPRVAQLSSKPTVPHTNPTQRPATSAGLRSRANSTTTLNSSSGTVRPAPRVVRPSARSGVVSSATRPVRASTSASIVRSPSRLGTTTTSRPVTTRPQSKASVRTAHVNVSGNATAKVRVGSTASIVRPSTSAATRRPLSRIGNEATIHRPTSTASVRVISSPSRNATTRAVKPPTVCSPSRSSSRLDQRSSVRSAAQIVRPGSTASYRSPSRQALDSTLSPNVRLPSTVTVRSPSRQANGRASVAGLRSGSSAAIRSPSRQAVSARVASPASIRSPSRQSVSTTTSPSVRAGSSATIRTPSRQTVRRPSTSAGNSPSLRPASSLSKQPRMGVKASVSQANILRPTCVSRTSTSRPHETPLRARANTSLGHWRSKADNSSVTSLMSNSNDSAALLPHTAIMQAAEQKTTSSNSLTNNASPTGKRLVSSVVSSVPSVDSIREENEIPASTEAQPEETTLDINKQLD</sequence>
<protein>
    <submittedName>
        <fullName evidence="3">Microtubule-associated protein</fullName>
    </submittedName>
</protein>
<feature type="compositionally biased region" description="Polar residues" evidence="2">
    <location>
        <begin position="227"/>
        <end position="251"/>
    </location>
</feature>
<dbReference type="HOGENOM" id="CLU_421598_0_0_1"/>
<keyword evidence="5" id="KW-1185">Reference proteome</keyword>
<evidence type="ECO:0000313" key="5">
    <source>
        <dbReference type="Proteomes" id="UP000001744"/>
    </source>
</evidence>
<evidence type="ECO:0000256" key="1">
    <source>
        <dbReference type="SAM" id="Coils"/>
    </source>
</evidence>
<feature type="compositionally biased region" description="Low complexity" evidence="2">
    <location>
        <begin position="574"/>
        <end position="583"/>
    </location>
</feature>
<proteinExistence type="predicted"/>
<feature type="compositionally biased region" description="Polar residues" evidence="2">
    <location>
        <begin position="439"/>
        <end position="493"/>
    </location>
</feature>
<feature type="compositionally biased region" description="Low complexity" evidence="2">
    <location>
        <begin position="592"/>
        <end position="602"/>
    </location>
</feature>
<reference evidence="3 5" key="1">
    <citation type="journal article" date="2011" name="Science">
        <title>Comparative functional genomics of the fission yeasts.</title>
        <authorList>
            <person name="Rhind N."/>
            <person name="Chen Z."/>
            <person name="Yassour M."/>
            <person name="Thompson D.A."/>
            <person name="Haas B.J."/>
            <person name="Habib N."/>
            <person name="Wapinski I."/>
            <person name="Roy S."/>
            <person name="Lin M.F."/>
            <person name="Heiman D.I."/>
            <person name="Young S.K."/>
            <person name="Furuya K."/>
            <person name="Guo Y."/>
            <person name="Pidoux A."/>
            <person name="Chen H.M."/>
            <person name="Robbertse B."/>
            <person name="Goldberg J.M."/>
            <person name="Aoki K."/>
            <person name="Bayne E.H."/>
            <person name="Berlin A.M."/>
            <person name="Desjardins C.A."/>
            <person name="Dobbs E."/>
            <person name="Dukaj L."/>
            <person name="Fan L."/>
            <person name="FitzGerald M.G."/>
            <person name="French C."/>
            <person name="Gujja S."/>
            <person name="Hansen K."/>
            <person name="Keifenheim D."/>
            <person name="Levin J.Z."/>
            <person name="Mosher R.A."/>
            <person name="Mueller C.A."/>
            <person name="Pfiffner J."/>
            <person name="Priest M."/>
            <person name="Russ C."/>
            <person name="Smialowska A."/>
            <person name="Swoboda P."/>
            <person name="Sykes S.M."/>
            <person name="Vaughn M."/>
            <person name="Vengrova S."/>
            <person name="Yoder R."/>
            <person name="Zeng Q."/>
            <person name="Allshire R."/>
            <person name="Baulcombe D."/>
            <person name="Birren B.W."/>
            <person name="Brown W."/>
            <person name="Ekwall K."/>
            <person name="Kellis M."/>
            <person name="Leatherwood J."/>
            <person name="Levin H."/>
            <person name="Margalit H."/>
            <person name="Martienssen R."/>
            <person name="Nieduszynski C.A."/>
            <person name="Spatafora J.W."/>
            <person name="Friedman N."/>
            <person name="Dalgaard J.Z."/>
            <person name="Baumann P."/>
            <person name="Niki H."/>
            <person name="Regev A."/>
            <person name="Nusbaum C."/>
        </authorList>
    </citation>
    <scope>NUCLEOTIDE SEQUENCE [LARGE SCALE GENOMIC DNA]</scope>
    <source>
        <strain evidence="5">yFS275 / FY16936</strain>
    </source>
</reference>
<feature type="compositionally biased region" description="Polar residues" evidence="2">
    <location>
        <begin position="416"/>
        <end position="429"/>
    </location>
</feature>
<evidence type="ECO:0000256" key="2">
    <source>
        <dbReference type="SAM" id="MobiDB-lite"/>
    </source>
</evidence>
<feature type="compositionally biased region" description="Polar residues" evidence="2">
    <location>
        <begin position="173"/>
        <end position="190"/>
    </location>
</feature>
<dbReference type="RefSeq" id="XP_002171927.1">
    <property type="nucleotide sequence ID" value="XM_002171891.2"/>
</dbReference>
<dbReference type="JaponicusDB" id="SJAG_00655">
    <property type="gene designation" value="mmb1"/>
</dbReference>
<feature type="region of interest" description="Disordered" evidence="2">
    <location>
        <begin position="311"/>
        <end position="502"/>
    </location>
</feature>
<dbReference type="AlphaFoldDB" id="B6JW83"/>
<dbReference type="eggNOG" id="ENOG502QQ65">
    <property type="taxonomic scope" value="Eukaryota"/>
</dbReference>
<organism evidence="3 5">
    <name type="scientific">Schizosaccharomyces japonicus (strain yFS275 / FY16936)</name>
    <name type="common">Fission yeast</name>
    <dbReference type="NCBI Taxonomy" id="402676"/>
    <lineage>
        <taxon>Eukaryota</taxon>
        <taxon>Fungi</taxon>
        <taxon>Dikarya</taxon>
        <taxon>Ascomycota</taxon>
        <taxon>Taphrinomycotina</taxon>
        <taxon>Schizosaccharomycetes</taxon>
        <taxon>Schizosaccharomycetales</taxon>
        <taxon>Schizosaccharomycetaceae</taxon>
        <taxon>Schizosaccharomyces</taxon>
    </lineage>
</organism>
<dbReference type="VEuPathDB" id="FungiDB:SJAG_00655"/>
<feature type="region of interest" description="Disordered" evidence="2">
    <location>
        <begin position="145"/>
        <end position="267"/>
    </location>
</feature>
<dbReference type="EMBL" id="KE651166">
    <property type="protein sequence ID" value="EEB05634.1"/>
    <property type="molecule type" value="Genomic_DNA"/>
</dbReference>
<dbReference type="STRING" id="402676.B6JW83"/>
<evidence type="ECO:0000313" key="4">
    <source>
        <dbReference type="JaponicusDB" id="SJAG_00655"/>
    </source>
</evidence>
<gene>
    <name evidence="4" type="primary">mmb1</name>
    <name evidence="3" type="ORF">SJAG_00655</name>
</gene>
<feature type="compositionally biased region" description="Low complexity" evidence="2">
    <location>
        <begin position="252"/>
        <end position="263"/>
    </location>
</feature>
<feature type="compositionally biased region" description="Polar residues" evidence="2">
    <location>
        <begin position="148"/>
        <end position="166"/>
    </location>
</feature>
<name>B6JW83_SCHJY</name>
<evidence type="ECO:0000313" key="3">
    <source>
        <dbReference type="EMBL" id="EEB05634.1"/>
    </source>
</evidence>